<organism evidence="2 3">
    <name type="scientific">Austropuccinia psidii MF-1</name>
    <dbReference type="NCBI Taxonomy" id="1389203"/>
    <lineage>
        <taxon>Eukaryota</taxon>
        <taxon>Fungi</taxon>
        <taxon>Dikarya</taxon>
        <taxon>Basidiomycota</taxon>
        <taxon>Pucciniomycotina</taxon>
        <taxon>Pucciniomycetes</taxon>
        <taxon>Pucciniales</taxon>
        <taxon>Sphaerophragmiaceae</taxon>
        <taxon>Austropuccinia</taxon>
    </lineage>
</organism>
<dbReference type="OrthoDB" id="2496952at2759"/>
<accession>A0A9Q3Q147</accession>
<evidence type="ECO:0000313" key="3">
    <source>
        <dbReference type="Proteomes" id="UP000765509"/>
    </source>
</evidence>
<comment type="caution">
    <text evidence="2">The sequence shown here is derived from an EMBL/GenBank/DDBJ whole genome shotgun (WGS) entry which is preliminary data.</text>
</comment>
<dbReference type="Proteomes" id="UP000765509">
    <property type="component" value="Unassembled WGS sequence"/>
</dbReference>
<evidence type="ECO:0000313" key="2">
    <source>
        <dbReference type="EMBL" id="MBW0581479.1"/>
    </source>
</evidence>
<sequence>MHLTPSRSFSGVSLATTEASGDGSEMQNKRRKKSKKKAAGDSKPNFTLKDYNNICCYIEEEENYDCLFGKSTKTNISKQLMTRQEAYKLFVGYLNALNPALEISGCHCAQWFSTYKKNTLLLGFGLTTLVRDRLRLTWEWQWNKN</sequence>
<keyword evidence="3" id="KW-1185">Reference proteome</keyword>
<evidence type="ECO:0000256" key="1">
    <source>
        <dbReference type="SAM" id="MobiDB-lite"/>
    </source>
</evidence>
<feature type="region of interest" description="Disordered" evidence="1">
    <location>
        <begin position="1"/>
        <end position="46"/>
    </location>
</feature>
<dbReference type="AlphaFoldDB" id="A0A9Q3Q147"/>
<protein>
    <submittedName>
        <fullName evidence="2">Uncharacterized protein</fullName>
    </submittedName>
</protein>
<feature type="compositionally biased region" description="Polar residues" evidence="1">
    <location>
        <begin position="1"/>
        <end position="19"/>
    </location>
</feature>
<gene>
    <name evidence="2" type="ORF">O181_121194</name>
</gene>
<proteinExistence type="predicted"/>
<dbReference type="EMBL" id="AVOT02110090">
    <property type="protein sequence ID" value="MBW0581479.1"/>
    <property type="molecule type" value="Genomic_DNA"/>
</dbReference>
<reference evidence="2" key="1">
    <citation type="submission" date="2021-03" db="EMBL/GenBank/DDBJ databases">
        <title>Draft genome sequence of rust myrtle Austropuccinia psidii MF-1, a brazilian biotype.</title>
        <authorList>
            <person name="Quecine M.C."/>
            <person name="Pachon D.M.R."/>
            <person name="Bonatelli M.L."/>
            <person name="Correr F.H."/>
            <person name="Franceschini L.M."/>
            <person name="Leite T.F."/>
            <person name="Margarido G.R.A."/>
            <person name="Almeida C.A."/>
            <person name="Ferrarezi J.A."/>
            <person name="Labate C.A."/>
        </authorList>
    </citation>
    <scope>NUCLEOTIDE SEQUENCE</scope>
    <source>
        <strain evidence="2">MF-1</strain>
    </source>
</reference>
<name>A0A9Q3Q147_9BASI</name>